<proteinExistence type="predicted"/>
<dbReference type="InterPro" id="IPR042635">
    <property type="entry name" value="MEGF10/SREC1/2-like"/>
</dbReference>
<feature type="compositionally biased region" description="Gly residues" evidence="7">
    <location>
        <begin position="896"/>
        <end position="906"/>
    </location>
</feature>
<keyword evidence="8" id="KW-0472">Membrane</keyword>
<feature type="disulfide bond" evidence="6">
    <location>
        <begin position="357"/>
        <end position="366"/>
    </location>
</feature>
<dbReference type="InterPro" id="IPR013320">
    <property type="entry name" value="ConA-like_dom_sf"/>
</dbReference>
<dbReference type="PROSITE" id="PS50026">
    <property type="entry name" value="EGF_3"/>
    <property type="match status" value="6"/>
</dbReference>
<evidence type="ECO:0000259" key="9">
    <source>
        <dbReference type="PROSITE" id="PS50026"/>
    </source>
</evidence>
<keyword evidence="2" id="KW-0479">Metal-binding</keyword>
<dbReference type="Gene3D" id="2.10.25.10">
    <property type="entry name" value="Laminin"/>
    <property type="match status" value="2"/>
</dbReference>
<evidence type="ECO:0000259" key="11">
    <source>
        <dbReference type="PROSITE" id="PS51212"/>
    </source>
</evidence>
<dbReference type="PRINTS" id="PR00011">
    <property type="entry name" value="EGFLAMININ"/>
</dbReference>
<evidence type="ECO:0000256" key="6">
    <source>
        <dbReference type="PROSITE-ProRule" id="PRU00076"/>
    </source>
</evidence>
<dbReference type="Pfam" id="PF13385">
    <property type="entry name" value="Laminin_G_3"/>
    <property type="match status" value="1"/>
</dbReference>
<dbReference type="GO" id="GO:0005044">
    <property type="term" value="F:scavenger receptor activity"/>
    <property type="evidence" value="ECO:0007669"/>
    <property type="project" value="InterPro"/>
</dbReference>
<dbReference type="PANTHER" id="PTHR24043">
    <property type="entry name" value="SCAVENGER RECEPTOR CLASS F"/>
    <property type="match status" value="1"/>
</dbReference>
<dbReference type="FunFam" id="2.170.300.10:FF:000041">
    <property type="entry name" value="Tyrosine protein kinase receptor tie-1, putative"/>
    <property type="match status" value="5"/>
</dbReference>
<feature type="domain" description="EGF-like" evidence="9">
    <location>
        <begin position="1978"/>
        <end position="2013"/>
    </location>
</feature>
<evidence type="ECO:0000256" key="7">
    <source>
        <dbReference type="SAM" id="MobiDB-lite"/>
    </source>
</evidence>
<feature type="domain" description="WSC" evidence="11">
    <location>
        <begin position="201"/>
        <end position="293"/>
    </location>
</feature>
<dbReference type="SUPFAM" id="SSF57196">
    <property type="entry name" value="EGF/Laminin"/>
    <property type="match status" value="1"/>
</dbReference>
<feature type="domain" description="EGF-like" evidence="9">
    <location>
        <begin position="328"/>
        <end position="367"/>
    </location>
</feature>
<keyword evidence="12" id="KW-1185">Reference proteome</keyword>
<feature type="transmembrane region" description="Helical" evidence="8">
    <location>
        <begin position="2142"/>
        <end position="2164"/>
    </location>
</feature>
<feature type="disulfide bond" evidence="6">
    <location>
        <begin position="517"/>
        <end position="526"/>
    </location>
</feature>
<dbReference type="KEGG" id="cvn:111138099"/>
<evidence type="ECO:0000256" key="4">
    <source>
        <dbReference type="ARBA" id="ARBA00022737"/>
    </source>
</evidence>
<keyword evidence="5 6" id="KW-1015">Disulfide bond</keyword>
<evidence type="ECO:0000256" key="3">
    <source>
        <dbReference type="ARBA" id="ARBA00022729"/>
    </source>
</evidence>
<evidence type="ECO:0000259" key="10">
    <source>
        <dbReference type="PROSITE" id="PS51046"/>
    </source>
</evidence>
<feature type="domain" description="EGF-like" evidence="9">
    <location>
        <begin position="1625"/>
        <end position="1658"/>
    </location>
</feature>
<dbReference type="SMART" id="SM00321">
    <property type="entry name" value="WSC"/>
    <property type="match status" value="2"/>
</dbReference>
<protein>
    <submittedName>
        <fullName evidence="13">Uncharacterized protein LOC111138099</fullName>
    </submittedName>
</protein>
<keyword evidence="4" id="KW-0677">Repeat</keyword>
<dbReference type="SMART" id="SM00181">
    <property type="entry name" value="EGF"/>
    <property type="match status" value="22"/>
</dbReference>
<feature type="region of interest" description="Disordered" evidence="7">
    <location>
        <begin position="2189"/>
        <end position="2227"/>
    </location>
</feature>
<keyword evidence="8" id="KW-0812">Transmembrane</keyword>
<dbReference type="PANTHER" id="PTHR24043:SF9">
    <property type="entry name" value="MULTIPLE EGF LIKE DOMAINS 11"/>
    <property type="match status" value="1"/>
</dbReference>
<dbReference type="SUPFAM" id="SSF49899">
    <property type="entry name" value="Concanavalin A-like lectins/glucanases"/>
    <property type="match status" value="1"/>
</dbReference>
<dbReference type="InterPro" id="IPR002889">
    <property type="entry name" value="WSC_carb-bd"/>
</dbReference>
<sequence>MGTHTVTLDLFFLSVLFVAGISCLTIFRSCDDVKKGSDPPVTQDGEYPIFIKEKLVTLIYCADMNTSEPKAYLTLKDGQSNNYASVYDAIGSTDLNTPCTDAFPRQLNPERGRTEFSKIYFSSFPTLLVNRKSTFSSTTGPNTIGYGEGGDHFSLSPKCLPMGTFRIDLTGTPFIVSQKIEWQWSGKFYNTSHKGAALITNSSYIGCFYSANGPNGPSAHVADNDLTVESCIRFCNSRGFPFAGMQNSSYCLCGDRLHQLPSAKSEAECDNPCVGNHTEKCGGRDRISVYGAGYPQIIEGRCGGFPGLCVPQHKGLHNAYALELDIIPSHPCLQPINPCKNEGLCVAISAEWHGCKCHENYSGYNCEHNTVIFVDNLGYPGSVCPPLYQAETCSCDKTVKCAGARFDVDTCQTEKGFPRVGCVPSNFSHVVLFNVDGALGQQSVSCPTGADLVWCSYWDNSGQKLSNGEADRVKYSSGQCALLHPCPHCTLQARCKKFDCMCKNGGRCHQITGDCICKDGYYGTKCEIFDQCRRIVKENEICAGGDCRTVPENRIRTYGGDRKGDHCNFPFKVNGQFYGKCVEENLSDPPFACGAVFDGSLDGYIDLGPWSPGPRYTIAAWVRPAVADRARRTIVGGVSSCGDFGIYNFENFWMYYKGKNWTCTKGVDSFLPIQTGLWYLVAVTNNGTHVTGYANNQSSTVEVSPYSLPTTKGFWIGGEDCCPSGRFKGMIKSVKIWKRALAYHEIERSMKTINNQFSTMEALTGGLVGHYELGEDIKPHCIGVDHGGQDWTPPHESVISSTHCNISLFHIPSSNRVSVAPFNSTKNGGTLIIEARNILIEGQLDGSGSGYSGGHQTNVNCQGGEQGESINGQGGVAFNNNMGGGGGGSQNSEGRGMAGGGGGFGTPGSDAFNGDKTGTPAAGGRVYGDGTMSKLLMGSGGGSGACSNDPSKNPPGGDGGAGGGAIRLQAEMTVKISGGVYVNGGDGQGDPGNSLSCESVCPDSCQSTDTDRCYGNSKKNCWDDSGPGGGGSGGSIHIIGNVVKIDKNVISARGGVGGYGPRQVCGGAGGLGRIRIEAGILHGQPSSQAGVVSVHQIQRKIIDHSLPGREKIILASTKYGEEVFRGCFEVSSSNSLLSVKISTADYDTTHMTPDWCINLCRKRGYRYSGTRPPNLCFCDNHLDMNKKKDDGECSSPCSGNSMMTCGGVDRIQVFGPPPGTPAVVHAGVQQKCEPWCLTSRDSVPSWGQCDSHDTVATSYKAKCDCFSGMTGSRCTEFCKQGTYGDYCLKTCQCVMNHTDRCDPVSGTCFCLPGYHGDRCESPCPAGKYGHLCFLNCSCSKGSLCDHKTGFCHCRPGFSGPSCDLPCPRGFYGRNCSESCRCKEHGSCDPVEGVCVCQPGWTEELCGVPCDPYTFGVDCSLSCDCNGSPCDSVTGLCDCKPGKSGNKCQKDCPYQQYGKDCIQTCGCPQGCDSVSGVCLCPSGFFGEHCEFTCPLGSYGKNCQSRCQCIMNQTMSCDSSFGYCTCKDGFIGARCEHPCPVGYYGPACNSTCPRCEHSAPCDPITGACICPPGWSGPNCEVPCGTGTYGKGCKQKCPTCNPGICDPATGLCICQGGNSPCNCPSGYYGDSCQNTCHCIHGSCGTSGSCVCDKGWTGSLCDSVCSTGGSPDEGTTSSSCTPACTQCLHGRCHFNEEICLCNTGYFGANCDKPCQNLTFGPGCIYHCDQCIHSSTCNPMTGRCQCLPGYTGAFCQKPCDKGFYGDKCQQTCNCQNGADCNNINGSCNCPPGFLGKDCSQTCPIGKYGPNCSLNCTCQPNSKGCDTLTGKCICLPGFSGDECQKSCPSLAYGEDCAKSCLDVCDRRGVLTCNPIDGACQCLPGYTGSKCNQSCPFGTWGFSCQERCFCGSHGDCDKETGVCDCDSGYNGTHCSQTCQSGFWGKHCKNVCNCGGATCNPVSGECMCPPGKMGHYCEQECGESHFGIQCAQLCGCQNQGICNSETGACRCLPGWSGNLCELRCPDGTYGEDCSFQCPGCRNGGSCDSVTGLCLCASGYIGDICDQTCKPGSWGVNCQNHCPSACGQSCLPDSGQCPCHQGSCLNGGICHQGKCVCQYGFLGDDCSLTLGGAAAAQTSGNDSVVMSPGQVAGVVVVVLVLIVLVVLLTIFIMKRRQRTRQSSVMNMGFNSSIRVQDDNSSVRGFSNPHYENQPPDAETSEGARTKTDSQSEGTAA</sequence>
<feature type="disulfide bond" evidence="6">
    <location>
        <begin position="1648"/>
        <end position="1657"/>
    </location>
</feature>
<dbReference type="InterPro" id="IPR002049">
    <property type="entry name" value="LE_dom"/>
</dbReference>
<feature type="disulfide bond" evidence="6">
    <location>
        <begin position="1741"/>
        <end position="1750"/>
    </location>
</feature>
<dbReference type="SUPFAM" id="SSF57440">
    <property type="entry name" value="Kringle-like"/>
    <property type="match status" value="1"/>
</dbReference>
<keyword evidence="1 6" id="KW-0245">EGF-like domain</keyword>
<evidence type="ECO:0000313" key="13">
    <source>
        <dbReference type="RefSeq" id="XP_022345617.1"/>
    </source>
</evidence>
<feature type="region of interest" description="Disordered" evidence="7">
    <location>
        <begin position="939"/>
        <end position="964"/>
    </location>
</feature>
<dbReference type="InterPro" id="IPR000742">
    <property type="entry name" value="EGF"/>
</dbReference>
<dbReference type="PROSITE" id="PS51046">
    <property type="entry name" value="GON"/>
    <property type="match status" value="1"/>
</dbReference>
<keyword evidence="8" id="KW-1133">Transmembrane helix</keyword>
<keyword evidence="3" id="KW-0732">Signal</keyword>
<dbReference type="GeneID" id="111138099"/>
<feature type="disulfide bond" evidence="6">
    <location>
        <begin position="1784"/>
        <end position="1793"/>
    </location>
</feature>
<evidence type="ECO:0000256" key="5">
    <source>
        <dbReference type="ARBA" id="ARBA00023157"/>
    </source>
</evidence>
<dbReference type="OrthoDB" id="18487at2759"/>
<reference evidence="12" key="1">
    <citation type="submission" date="2024-06" db="UniProtKB">
        <authorList>
            <consortium name="RefSeq"/>
        </authorList>
    </citation>
    <scope>NUCLEOTIDE SEQUENCE [LARGE SCALE GENOMIC DNA]</scope>
</reference>
<feature type="transmembrane region" description="Helical" evidence="8">
    <location>
        <begin position="7"/>
        <end position="27"/>
    </location>
</feature>
<dbReference type="SMART" id="SM00180">
    <property type="entry name" value="EGF_Lam"/>
    <property type="match status" value="16"/>
</dbReference>
<dbReference type="Gene3D" id="2.60.120.200">
    <property type="match status" value="1"/>
</dbReference>
<feature type="domain" description="GON" evidence="10">
    <location>
        <begin position="26"/>
        <end position="231"/>
    </location>
</feature>
<dbReference type="PROSITE" id="PS01186">
    <property type="entry name" value="EGF_2"/>
    <property type="match status" value="2"/>
</dbReference>
<evidence type="ECO:0000256" key="1">
    <source>
        <dbReference type="ARBA" id="ARBA00022536"/>
    </source>
</evidence>
<comment type="caution">
    <text evidence="6">Lacks conserved residue(s) required for the propagation of feature annotation.</text>
</comment>
<accession>A0A8B8F0A0</accession>
<name>A0A8B8F0A0_CRAVI</name>
<dbReference type="RefSeq" id="XP_022345617.1">
    <property type="nucleotide sequence ID" value="XM_022489909.1"/>
</dbReference>
<reference evidence="13" key="2">
    <citation type="submission" date="2025-08" db="UniProtKB">
        <authorList>
            <consortium name="RefSeq"/>
        </authorList>
    </citation>
    <scope>IDENTIFICATION</scope>
    <source>
        <tissue evidence="13">Whole sample</tissue>
    </source>
</reference>
<organism evidence="12 13">
    <name type="scientific">Crassostrea virginica</name>
    <name type="common">Eastern oyster</name>
    <dbReference type="NCBI Taxonomy" id="6565"/>
    <lineage>
        <taxon>Eukaryota</taxon>
        <taxon>Metazoa</taxon>
        <taxon>Spiralia</taxon>
        <taxon>Lophotrochozoa</taxon>
        <taxon>Mollusca</taxon>
        <taxon>Bivalvia</taxon>
        <taxon>Autobranchia</taxon>
        <taxon>Pteriomorphia</taxon>
        <taxon>Ostreida</taxon>
        <taxon>Ostreoidea</taxon>
        <taxon>Ostreidae</taxon>
        <taxon>Crassostrea</taxon>
    </lineage>
</organism>
<feature type="domain" description="EGF-like" evidence="9">
    <location>
        <begin position="1720"/>
        <end position="1751"/>
    </location>
</feature>
<dbReference type="InterPro" id="IPR013806">
    <property type="entry name" value="Kringle-like"/>
</dbReference>
<dbReference type="InterPro" id="IPR012314">
    <property type="entry name" value="Pept_M12B_GON-ADAMTSs"/>
</dbReference>
<feature type="disulfide bond" evidence="6">
    <location>
        <begin position="2003"/>
        <end position="2012"/>
    </location>
</feature>
<evidence type="ECO:0000313" key="12">
    <source>
        <dbReference type="Proteomes" id="UP000694844"/>
    </source>
</evidence>
<evidence type="ECO:0000256" key="2">
    <source>
        <dbReference type="ARBA" id="ARBA00022723"/>
    </source>
</evidence>
<dbReference type="Gene3D" id="2.170.300.10">
    <property type="entry name" value="Tie2 ligand-binding domain superfamily"/>
    <property type="match status" value="5"/>
</dbReference>
<feature type="region of interest" description="Disordered" evidence="7">
    <location>
        <begin position="865"/>
        <end position="917"/>
    </location>
</feature>
<dbReference type="CDD" id="cd00055">
    <property type="entry name" value="EGF_Lam"/>
    <property type="match status" value="2"/>
</dbReference>
<feature type="domain" description="WSC" evidence="11">
    <location>
        <begin position="1121"/>
        <end position="1217"/>
    </location>
</feature>
<dbReference type="GO" id="GO:0004222">
    <property type="term" value="F:metalloendopeptidase activity"/>
    <property type="evidence" value="ECO:0007669"/>
    <property type="project" value="InterPro"/>
</dbReference>
<dbReference type="Proteomes" id="UP000694844">
    <property type="component" value="Chromosome 1"/>
</dbReference>
<feature type="domain" description="EGF-like" evidence="9">
    <location>
        <begin position="1759"/>
        <end position="1794"/>
    </location>
</feature>
<dbReference type="PROSITE" id="PS51212">
    <property type="entry name" value="WSC"/>
    <property type="match status" value="2"/>
</dbReference>
<dbReference type="Pfam" id="PF00053">
    <property type="entry name" value="EGF_laminin"/>
    <property type="match status" value="5"/>
</dbReference>
<evidence type="ECO:0000256" key="8">
    <source>
        <dbReference type="SAM" id="Phobius"/>
    </source>
</evidence>
<feature type="domain" description="EGF-like" evidence="9">
    <location>
        <begin position="496"/>
        <end position="527"/>
    </location>
</feature>
<gene>
    <name evidence="13" type="primary">LOC111138099</name>
</gene>
<dbReference type="PROSITE" id="PS00022">
    <property type="entry name" value="EGF_1"/>
    <property type="match status" value="13"/>
</dbReference>
<dbReference type="GO" id="GO:0008270">
    <property type="term" value="F:zinc ion binding"/>
    <property type="evidence" value="ECO:0007669"/>
    <property type="project" value="InterPro"/>
</dbReference>